<evidence type="ECO:0000256" key="5">
    <source>
        <dbReference type="ARBA" id="ARBA00022927"/>
    </source>
</evidence>
<comment type="caution">
    <text evidence="11">The sequence shown here is derived from an EMBL/GenBank/DDBJ whole genome shotgun (WGS) entry which is preliminary data.</text>
</comment>
<evidence type="ECO:0000256" key="4">
    <source>
        <dbReference type="ARBA" id="ARBA00022824"/>
    </source>
</evidence>
<keyword evidence="2" id="KW-0813">Transport</keyword>
<feature type="compositionally biased region" description="Acidic residues" evidence="9">
    <location>
        <begin position="500"/>
        <end position="510"/>
    </location>
</feature>
<dbReference type="Gene3D" id="2.60.40.150">
    <property type="entry name" value="C2 domain"/>
    <property type="match status" value="1"/>
</dbReference>
<dbReference type="Pfam" id="PF02889">
    <property type="entry name" value="Sec63"/>
    <property type="match status" value="1"/>
</dbReference>
<dbReference type="PROSITE" id="PS50076">
    <property type="entry name" value="DNAJ_2"/>
    <property type="match status" value="1"/>
</dbReference>
<dbReference type="Gene3D" id="1.10.287.110">
    <property type="entry name" value="DnaJ domain"/>
    <property type="match status" value="1"/>
</dbReference>
<dbReference type="InterPro" id="IPR035892">
    <property type="entry name" value="C2_domain_sf"/>
</dbReference>
<evidence type="ECO:0000256" key="1">
    <source>
        <dbReference type="ARBA" id="ARBA00004477"/>
    </source>
</evidence>
<dbReference type="GeneID" id="42006930"/>
<proteinExistence type="predicted"/>
<dbReference type="PANTHER" id="PTHR24075:SF0">
    <property type="entry name" value="TRANSLOCATION PROTEIN SEC63 HOMOLOG"/>
    <property type="match status" value="1"/>
</dbReference>
<dbReference type="InterPro" id="IPR004179">
    <property type="entry name" value="Sec63-dom"/>
</dbReference>
<sequence>MELDPGASVSEIRKQYRKLSLLWHPDKVEEAEKNTSEAHFIDISKAYKVLTDEDARKNWEEFGHPDGKQSLSLGIALPSWLVSEGSSSVVLLIYGLIFAQLDLITIAMEFRFKVLLFDPKSPDPAEVKLEKLIKEAMEEKGGGDKYEKPKRYTQQIPWSGRVSLLLYSHLLRVPVDNSFMEEERTFVVEKCAKLMNGLLQIALARFHATTIFTIIEVGQFIYQGLYFKEHPLLQLPGIKKEHIRHFAAKKVQNMKDLLSLDDEKRNTLMRFLSDPERDLAISVARQYPLIVIDQADFAVLGDPAITPGSIVTLTIVLRRVNTMETTETGTLAESILPNKDTPVEEMAPRAWWKPEQVGPVAHTPLFPKEVPEKWWIFLCDLRVNKFVCPPGRVNDLNTHKTIRFQFQAPPKEGKLSLHLFVKSESCLACDINAHEVKLVVEPPSAIPNEQEEDDISDPDEDTIAGQLAAARSMSSGQAPAAKSQPKSNGNNANNKKEAVQDDDSSDSDSD</sequence>
<dbReference type="Pfam" id="PF00226">
    <property type="entry name" value="DnaJ"/>
    <property type="match status" value="1"/>
</dbReference>
<name>A0A507BJN7_9FUNG</name>
<dbReference type="GO" id="GO:0003723">
    <property type="term" value="F:RNA binding"/>
    <property type="evidence" value="ECO:0007669"/>
    <property type="project" value="TreeGrafter"/>
</dbReference>
<evidence type="ECO:0000256" key="3">
    <source>
        <dbReference type="ARBA" id="ARBA00022692"/>
    </source>
</evidence>
<dbReference type="AlphaFoldDB" id="A0A507BJN7"/>
<organism evidence="11 12">
    <name type="scientific">Synchytrium microbalum</name>
    <dbReference type="NCBI Taxonomy" id="1806994"/>
    <lineage>
        <taxon>Eukaryota</taxon>
        <taxon>Fungi</taxon>
        <taxon>Fungi incertae sedis</taxon>
        <taxon>Chytridiomycota</taxon>
        <taxon>Chytridiomycota incertae sedis</taxon>
        <taxon>Chytridiomycetes</taxon>
        <taxon>Synchytriales</taxon>
        <taxon>Synchytriaceae</taxon>
        <taxon>Synchytrium</taxon>
    </lineage>
</organism>
<reference evidence="11 12" key="1">
    <citation type="journal article" date="2019" name="Sci. Rep.">
        <title>Comparative genomics of chytrid fungi reveal insights into the obligate biotrophic and pathogenic lifestyle of Synchytrium endobioticum.</title>
        <authorList>
            <person name="van de Vossenberg B.T.L.H."/>
            <person name="Warris S."/>
            <person name="Nguyen H.D.T."/>
            <person name="van Gent-Pelzer M.P.E."/>
            <person name="Joly D.L."/>
            <person name="van de Geest H.C."/>
            <person name="Bonants P.J.M."/>
            <person name="Smith D.S."/>
            <person name="Levesque C.A."/>
            <person name="van der Lee T.A.J."/>
        </authorList>
    </citation>
    <scope>NUCLEOTIDE SEQUENCE [LARGE SCALE GENOMIC DNA]</scope>
    <source>
        <strain evidence="11 12">JEL517</strain>
    </source>
</reference>
<keyword evidence="3" id="KW-0812">Transmembrane</keyword>
<feature type="compositionally biased region" description="Acidic residues" evidence="9">
    <location>
        <begin position="449"/>
        <end position="462"/>
    </location>
</feature>
<dbReference type="Gene3D" id="1.10.3380.10">
    <property type="entry name" value="Sec63 N-terminal domain-like domain"/>
    <property type="match status" value="1"/>
</dbReference>
<dbReference type="SMART" id="SM00271">
    <property type="entry name" value="DnaJ"/>
    <property type="match status" value="1"/>
</dbReference>
<dbReference type="PANTHER" id="PTHR24075">
    <property type="entry name" value="SEC63 DOMAIN-CONTAINING"/>
    <property type="match status" value="1"/>
</dbReference>
<dbReference type="GO" id="GO:0008320">
    <property type="term" value="F:protein transmembrane transporter activity"/>
    <property type="evidence" value="ECO:0007669"/>
    <property type="project" value="TreeGrafter"/>
</dbReference>
<dbReference type="EMBL" id="QEAO01000056">
    <property type="protein sequence ID" value="TPX30790.1"/>
    <property type="molecule type" value="Genomic_DNA"/>
</dbReference>
<dbReference type="CDD" id="cd06257">
    <property type="entry name" value="DnaJ"/>
    <property type="match status" value="1"/>
</dbReference>
<dbReference type="PRINTS" id="PR00625">
    <property type="entry name" value="JDOMAIN"/>
</dbReference>
<protein>
    <recommendedName>
        <fullName evidence="10">J domain-containing protein</fullName>
    </recommendedName>
</protein>
<evidence type="ECO:0000259" key="10">
    <source>
        <dbReference type="PROSITE" id="PS50076"/>
    </source>
</evidence>
<keyword evidence="7" id="KW-0472">Membrane</keyword>
<dbReference type="RefSeq" id="XP_031022370.1">
    <property type="nucleotide sequence ID" value="XM_031171633.1"/>
</dbReference>
<keyword evidence="5" id="KW-0653">Protein transport</keyword>
<dbReference type="Gene3D" id="1.10.150.20">
    <property type="entry name" value="5' to 3' exonuclease, C-terminal subdomain"/>
    <property type="match status" value="1"/>
</dbReference>
<feature type="domain" description="J" evidence="10">
    <location>
        <begin position="1"/>
        <end position="63"/>
    </location>
</feature>
<comment type="subcellular location">
    <subcellularLocation>
        <location evidence="1">Endoplasmic reticulum membrane</location>
        <topology evidence="1">Multi-pass membrane protein</topology>
    </subcellularLocation>
</comment>
<evidence type="ECO:0000313" key="11">
    <source>
        <dbReference type="EMBL" id="TPX30790.1"/>
    </source>
</evidence>
<dbReference type="InterPro" id="IPR036869">
    <property type="entry name" value="J_dom_sf"/>
</dbReference>
<dbReference type="Proteomes" id="UP000319731">
    <property type="component" value="Unassembled WGS sequence"/>
</dbReference>
<dbReference type="STRING" id="1806994.A0A507BJN7"/>
<evidence type="ECO:0000256" key="2">
    <source>
        <dbReference type="ARBA" id="ARBA00022448"/>
    </source>
</evidence>
<keyword evidence="12" id="KW-1185">Reference proteome</keyword>
<keyword evidence="4" id="KW-0256">Endoplasmic reticulum</keyword>
<dbReference type="OrthoDB" id="1734229at2759"/>
<accession>A0A507BJN7</accession>
<evidence type="ECO:0000313" key="12">
    <source>
        <dbReference type="Proteomes" id="UP000319731"/>
    </source>
</evidence>
<evidence type="ECO:0000256" key="6">
    <source>
        <dbReference type="ARBA" id="ARBA00022989"/>
    </source>
</evidence>
<dbReference type="SUPFAM" id="SSF46565">
    <property type="entry name" value="Chaperone J-domain"/>
    <property type="match status" value="1"/>
</dbReference>
<feature type="region of interest" description="Disordered" evidence="9">
    <location>
        <begin position="443"/>
        <end position="510"/>
    </location>
</feature>
<dbReference type="InterPro" id="IPR014756">
    <property type="entry name" value="Ig_E-set"/>
</dbReference>
<dbReference type="GO" id="GO:0031207">
    <property type="term" value="C:Sec62/Sec63 complex"/>
    <property type="evidence" value="ECO:0007669"/>
    <property type="project" value="TreeGrafter"/>
</dbReference>
<evidence type="ECO:0000256" key="9">
    <source>
        <dbReference type="SAM" id="MobiDB-lite"/>
    </source>
</evidence>
<evidence type="ECO:0000256" key="8">
    <source>
        <dbReference type="ARBA" id="ARBA00023186"/>
    </source>
</evidence>
<dbReference type="SUPFAM" id="SSF81296">
    <property type="entry name" value="E set domains"/>
    <property type="match status" value="1"/>
</dbReference>
<dbReference type="SUPFAM" id="SSF158702">
    <property type="entry name" value="Sec63 N-terminal domain-like"/>
    <property type="match status" value="1"/>
</dbReference>
<dbReference type="InterPro" id="IPR001623">
    <property type="entry name" value="DnaJ_domain"/>
</dbReference>
<dbReference type="SMART" id="SM00973">
    <property type="entry name" value="Sec63"/>
    <property type="match status" value="1"/>
</dbReference>
<gene>
    <name evidence="11" type="ORF">SmJEL517_g05707</name>
</gene>
<evidence type="ECO:0000256" key="7">
    <source>
        <dbReference type="ARBA" id="ARBA00023136"/>
    </source>
</evidence>
<keyword evidence="6" id="KW-1133">Transmembrane helix</keyword>
<dbReference type="GO" id="GO:0006614">
    <property type="term" value="P:SRP-dependent cotranslational protein targeting to membrane"/>
    <property type="evidence" value="ECO:0007669"/>
    <property type="project" value="TreeGrafter"/>
</dbReference>
<feature type="compositionally biased region" description="Polar residues" evidence="9">
    <location>
        <begin position="484"/>
        <end position="493"/>
    </location>
</feature>
<keyword evidence="8" id="KW-0143">Chaperone</keyword>
<dbReference type="GO" id="GO:0006620">
    <property type="term" value="P:post-translational protein targeting to endoplasmic reticulum membrane"/>
    <property type="evidence" value="ECO:0007669"/>
    <property type="project" value="TreeGrafter"/>
</dbReference>